<evidence type="ECO:0000313" key="1">
    <source>
        <dbReference type="EMBL" id="MBL7627684.1"/>
    </source>
</evidence>
<keyword evidence="2" id="KW-1185">Reference proteome</keyword>
<dbReference type="Gene3D" id="1.10.10.10">
    <property type="entry name" value="Winged helix-like DNA-binding domain superfamily/Winged helix DNA-binding domain"/>
    <property type="match status" value="1"/>
</dbReference>
<dbReference type="AlphaFoldDB" id="A0A937RHY5"/>
<reference evidence="1" key="1">
    <citation type="submission" date="2020-12" db="EMBL/GenBank/DDBJ databases">
        <title>Genomic characterization of non-nitrogen-fixing Frankia strains.</title>
        <authorList>
            <person name="Carlos-Shanley C."/>
            <person name="Guerra T."/>
            <person name="Hahn D."/>
        </authorList>
    </citation>
    <scope>NUCLEOTIDE SEQUENCE</scope>
    <source>
        <strain evidence="1">CN6</strain>
    </source>
</reference>
<name>A0A937RHY5_9ACTN</name>
<sequence>MADDDSPLERPRLSRQETVVLLAYVAGLTLDATARRAGIRPGTAKQYLDRVKRKYEAVGRPTRTKLDLAWRAHEDGLVARPQSAYDSSRSRTGG</sequence>
<dbReference type="InterPro" id="IPR036388">
    <property type="entry name" value="WH-like_DNA-bd_sf"/>
</dbReference>
<dbReference type="SUPFAM" id="SSF46894">
    <property type="entry name" value="C-terminal effector domain of the bipartite response regulators"/>
    <property type="match status" value="1"/>
</dbReference>
<dbReference type="EMBL" id="JAEACQ010000163">
    <property type="protein sequence ID" value="MBL7627684.1"/>
    <property type="molecule type" value="Genomic_DNA"/>
</dbReference>
<dbReference type="GO" id="GO:0006355">
    <property type="term" value="P:regulation of DNA-templated transcription"/>
    <property type="evidence" value="ECO:0007669"/>
    <property type="project" value="InterPro"/>
</dbReference>
<comment type="caution">
    <text evidence="1">The sequence shown here is derived from an EMBL/GenBank/DDBJ whole genome shotgun (WGS) entry which is preliminary data.</text>
</comment>
<dbReference type="GO" id="GO:0003677">
    <property type="term" value="F:DNA binding"/>
    <property type="evidence" value="ECO:0007669"/>
    <property type="project" value="InterPro"/>
</dbReference>
<evidence type="ECO:0000313" key="2">
    <source>
        <dbReference type="Proteomes" id="UP000604475"/>
    </source>
</evidence>
<gene>
    <name evidence="1" type="ORF">I7412_11000</name>
</gene>
<organism evidence="1 2">
    <name type="scientific">Frankia nepalensis</name>
    <dbReference type="NCBI Taxonomy" id="1836974"/>
    <lineage>
        <taxon>Bacteria</taxon>
        <taxon>Bacillati</taxon>
        <taxon>Actinomycetota</taxon>
        <taxon>Actinomycetes</taxon>
        <taxon>Frankiales</taxon>
        <taxon>Frankiaceae</taxon>
        <taxon>Frankia</taxon>
    </lineage>
</organism>
<proteinExistence type="predicted"/>
<dbReference type="InterPro" id="IPR016032">
    <property type="entry name" value="Sig_transdc_resp-reg_C-effctor"/>
</dbReference>
<dbReference type="RefSeq" id="WP_202998988.1">
    <property type="nucleotide sequence ID" value="NZ_JADWYU010000195.1"/>
</dbReference>
<accession>A0A937RHY5</accession>
<dbReference type="Proteomes" id="UP000604475">
    <property type="component" value="Unassembled WGS sequence"/>
</dbReference>
<protein>
    <submittedName>
        <fullName evidence="1">Helix-turn-helix transcriptional regulator</fullName>
    </submittedName>
</protein>